<evidence type="ECO:0000313" key="2">
    <source>
        <dbReference type="EMBL" id="KYP41421.1"/>
    </source>
</evidence>
<organism evidence="2 3">
    <name type="scientific">Cajanus cajan</name>
    <name type="common">Pigeon pea</name>
    <name type="synonym">Cajanus indicus</name>
    <dbReference type="NCBI Taxonomy" id="3821"/>
    <lineage>
        <taxon>Eukaryota</taxon>
        <taxon>Viridiplantae</taxon>
        <taxon>Streptophyta</taxon>
        <taxon>Embryophyta</taxon>
        <taxon>Tracheophyta</taxon>
        <taxon>Spermatophyta</taxon>
        <taxon>Magnoliopsida</taxon>
        <taxon>eudicotyledons</taxon>
        <taxon>Gunneridae</taxon>
        <taxon>Pentapetalae</taxon>
        <taxon>rosids</taxon>
        <taxon>fabids</taxon>
        <taxon>Fabales</taxon>
        <taxon>Fabaceae</taxon>
        <taxon>Papilionoideae</taxon>
        <taxon>50 kb inversion clade</taxon>
        <taxon>NPAAA clade</taxon>
        <taxon>indigoferoid/millettioid clade</taxon>
        <taxon>Phaseoleae</taxon>
        <taxon>Cajanus</taxon>
    </lineage>
</organism>
<evidence type="ECO:0000313" key="3">
    <source>
        <dbReference type="Proteomes" id="UP000075243"/>
    </source>
</evidence>
<evidence type="ECO:0008006" key="4">
    <source>
        <dbReference type="Google" id="ProtNLM"/>
    </source>
</evidence>
<dbReference type="Gramene" id="C.cajan_35103.t">
    <property type="protein sequence ID" value="C.cajan_35103.t"/>
    <property type="gene ID" value="C.cajan_35103"/>
</dbReference>
<gene>
    <name evidence="2" type="ORF">KK1_037215</name>
</gene>
<feature type="transmembrane region" description="Helical" evidence="1">
    <location>
        <begin position="81"/>
        <end position="110"/>
    </location>
</feature>
<name>A0A151RFR7_CAJCA</name>
<accession>A0A151RFR7</accession>
<protein>
    <recommendedName>
        <fullName evidence="4">Retrovirus-related Pol polyprotein from transposon TNT 1-94</fullName>
    </recommendedName>
</protein>
<evidence type="ECO:0000256" key="1">
    <source>
        <dbReference type="SAM" id="Phobius"/>
    </source>
</evidence>
<dbReference type="AlphaFoldDB" id="A0A151RFR7"/>
<proteinExistence type="predicted"/>
<keyword evidence="1" id="KW-0812">Transmembrane</keyword>
<keyword evidence="1" id="KW-0472">Membrane</keyword>
<dbReference type="Proteomes" id="UP000075243">
    <property type="component" value="Unassembled WGS sequence"/>
</dbReference>
<reference evidence="2" key="1">
    <citation type="journal article" date="2012" name="Nat. Biotechnol.">
        <title>Draft genome sequence of pigeonpea (Cajanus cajan), an orphan legume crop of resource-poor farmers.</title>
        <authorList>
            <person name="Varshney R.K."/>
            <person name="Chen W."/>
            <person name="Li Y."/>
            <person name="Bharti A.K."/>
            <person name="Saxena R.K."/>
            <person name="Schlueter J.A."/>
            <person name="Donoghue M.T."/>
            <person name="Azam S."/>
            <person name="Fan G."/>
            <person name="Whaley A.M."/>
            <person name="Farmer A.D."/>
            <person name="Sheridan J."/>
            <person name="Iwata A."/>
            <person name="Tuteja R."/>
            <person name="Penmetsa R.V."/>
            <person name="Wu W."/>
            <person name="Upadhyaya H.D."/>
            <person name="Yang S.P."/>
            <person name="Shah T."/>
            <person name="Saxena K.B."/>
            <person name="Michael T."/>
            <person name="McCombie W.R."/>
            <person name="Yang B."/>
            <person name="Zhang G."/>
            <person name="Yang H."/>
            <person name="Wang J."/>
            <person name="Spillane C."/>
            <person name="Cook D.R."/>
            <person name="May G.D."/>
            <person name="Xu X."/>
            <person name="Jackson S.A."/>
        </authorList>
    </citation>
    <scope>NUCLEOTIDE SEQUENCE [LARGE SCALE GENOMIC DNA]</scope>
</reference>
<keyword evidence="1" id="KW-1133">Transmembrane helix</keyword>
<sequence length="111" mass="12697">MSALGFVSTSHLSILDVYYIPNFTLSLIYVSQLCDSRYLVLLSSTSYHVQDLQSKRLIGTNHGQGGYIFWMSCMFQKLQPLVLICHFFAQIHLNLTFICGILILVMFLLLE</sequence>
<dbReference type="EMBL" id="KQ483774">
    <property type="protein sequence ID" value="KYP41421.1"/>
    <property type="molecule type" value="Genomic_DNA"/>
</dbReference>
<keyword evidence="3" id="KW-1185">Reference proteome</keyword>